<dbReference type="GO" id="GO:0016887">
    <property type="term" value="F:ATP hydrolysis activity"/>
    <property type="evidence" value="ECO:0007669"/>
    <property type="project" value="InterPro"/>
</dbReference>
<dbReference type="InterPro" id="IPR003439">
    <property type="entry name" value="ABC_transporter-like_ATP-bd"/>
</dbReference>
<gene>
    <name evidence="7" type="ORF">GA0070606_2889</name>
</gene>
<dbReference type="InterPro" id="IPR003593">
    <property type="entry name" value="AAA+_ATPase"/>
</dbReference>
<dbReference type="SMART" id="SM00382">
    <property type="entry name" value="AAA"/>
    <property type="match status" value="1"/>
</dbReference>
<feature type="region of interest" description="Disordered" evidence="5">
    <location>
        <begin position="1"/>
        <end position="32"/>
    </location>
</feature>
<dbReference type="EMBL" id="FMHZ01000002">
    <property type="protein sequence ID" value="SCL58178.1"/>
    <property type="molecule type" value="Genomic_DNA"/>
</dbReference>
<dbReference type="RefSeq" id="WP_091099406.1">
    <property type="nucleotide sequence ID" value="NZ_FMHZ01000002.1"/>
</dbReference>
<dbReference type="STRING" id="47855.GA0070606_2889"/>
<dbReference type="OrthoDB" id="3463810at2"/>
<evidence type="ECO:0000256" key="1">
    <source>
        <dbReference type="ARBA" id="ARBA00022448"/>
    </source>
</evidence>
<dbReference type="AlphaFoldDB" id="A0A1C6UW04"/>
<protein>
    <submittedName>
        <fullName evidence="7">Iron complex transport system ATP-binding protein</fullName>
    </submittedName>
</protein>
<dbReference type="InterPro" id="IPR027417">
    <property type="entry name" value="P-loop_NTPase"/>
</dbReference>
<sequence>MSPRRAPAPRPAAGARRAPHPQPAVAGRSGGPAVPAVEVRDLHVRLDGTPVLGGVDLTVAAGEWVTVIGPNGAGKSTLLRAVGGLLPAPGAISLFGTPSEALRRRDRARVVATVAQSPVVPAGMSVLDYVLLGRTPFIAPLGRESAADLVAAYDVLDGLDLTGFRDRELATLSGGERQRVFLARALAQGATLLLLDEPTSALDIGHQQEVLELVDRLRREHGLTVLATMHDLSIAGEYADRMVLLADGRVVAAGTPREVLTEQLLATWYRATVRVVDGDHGPLVVPVRPRRPGSGAGEDVEEGPVGVAEGREAAGR</sequence>
<dbReference type="Pfam" id="PF00005">
    <property type="entry name" value="ABC_tran"/>
    <property type="match status" value="1"/>
</dbReference>
<dbReference type="SUPFAM" id="SSF52540">
    <property type="entry name" value="P-loop containing nucleoside triphosphate hydrolases"/>
    <property type="match status" value="1"/>
</dbReference>
<evidence type="ECO:0000256" key="5">
    <source>
        <dbReference type="SAM" id="MobiDB-lite"/>
    </source>
</evidence>
<evidence type="ECO:0000313" key="8">
    <source>
        <dbReference type="Proteomes" id="UP000199001"/>
    </source>
</evidence>
<organism evidence="7 8">
    <name type="scientific">Micromonospora citrea</name>
    <dbReference type="NCBI Taxonomy" id="47855"/>
    <lineage>
        <taxon>Bacteria</taxon>
        <taxon>Bacillati</taxon>
        <taxon>Actinomycetota</taxon>
        <taxon>Actinomycetes</taxon>
        <taxon>Micromonosporales</taxon>
        <taxon>Micromonosporaceae</taxon>
        <taxon>Micromonospora</taxon>
    </lineage>
</organism>
<evidence type="ECO:0000313" key="7">
    <source>
        <dbReference type="EMBL" id="SCL58178.1"/>
    </source>
</evidence>
<evidence type="ECO:0000256" key="2">
    <source>
        <dbReference type="ARBA" id="ARBA00022741"/>
    </source>
</evidence>
<dbReference type="GO" id="GO:0005524">
    <property type="term" value="F:ATP binding"/>
    <property type="evidence" value="ECO:0007669"/>
    <property type="project" value="UniProtKB-KW"/>
</dbReference>
<dbReference type="InterPro" id="IPR017871">
    <property type="entry name" value="ABC_transporter-like_CS"/>
</dbReference>
<feature type="domain" description="ABC transporter" evidence="6">
    <location>
        <begin position="37"/>
        <end position="272"/>
    </location>
</feature>
<keyword evidence="8" id="KW-1185">Reference proteome</keyword>
<dbReference type="Proteomes" id="UP000199001">
    <property type="component" value="Unassembled WGS sequence"/>
</dbReference>
<feature type="region of interest" description="Disordered" evidence="5">
    <location>
        <begin position="287"/>
        <end position="316"/>
    </location>
</feature>
<dbReference type="PANTHER" id="PTHR42794:SF1">
    <property type="entry name" value="HEMIN IMPORT ATP-BINDING PROTEIN HMUV"/>
    <property type="match status" value="1"/>
</dbReference>
<dbReference type="Gene3D" id="3.40.50.300">
    <property type="entry name" value="P-loop containing nucleotide triphosphate hydrolases"/>
    <property type="match status" value="1"/>
</dbReference>
<name>A0A1C6UW04_9ACTN</name>
<keyword evidence="3 7" id="KW-0067">ATP-binding</keyword>
<evidence type="ECO:0000256" key="4">
    <source>
        <dbReference type="ARBA" id="ARBA00022967"/>
    </source>
</evidence>
<reference evidence="8" key="1">
    <citation type="submission" date="2016-06" db="EMBL/GenBank/DDBJ databases">
        <authorList>
            <person name="Varghese N."/>
            <person name="Submissions Spin"/>
        </authorList>
    </citation>
    <scope>NUCLEOTIDE SEQUENCE [LARGE SCALE GENOMIC DNA]</scope>
    <source>
        <strain evidence="8">DSM 43903</strain>
    </source>
</reference>
<feature type="compositionally biased region" description="Pro residues" evidence="5">
    <location>
        <begin position="1"/>
        <end position="10"/>
    </location>
</feature>
<dbReference type="FunFam" id="3.40.50.300:FF:000134">
    <property type="entry name" value="Iron-enterobactin ABC transporter ATP-binding protein"/>
    <property type="match status" value="1"/>
</dbReference>
<keyword evidence="4" id="KW-1278">Translocase</keyword>
<dbReference type="PROSITE" id="PS50893">
    <property type="entry name" value="ABC_TRANSPORTER_2"/>
    <property type="match status" value="1"/>
</dbReference>
<evidence type="ECO:0000256" key="3">
    <source>
        <dbReference type="ARBA" id="ARBA00022840"/>
    </source>
</evidence>
<dbReference type="CDD" id="cd03214">
    <property type="entry name" value="ABC_Iron-Siderophores_B12_Hemin"/>
    <property type="match status" value="1"/>
</dbReference>
<dbReference type="PANTHER" id="PTHR42794">
    <property type="entry name" value="HEMIN IMPORT ATP-BINDING PROTEIN HMUV"/>
    <property type="match status" value="1"/>
</dbReference>
<accession>A0A1C6UW04</accession>
<dbReference type="PROSITE" id="PS00211">
    <property type="entry name" value="ABC_TRANSPORTER_1"/>
    <property type="match status" value="1"/>
</dbReference>
<keyword evidence="2" id="KW-0547">Nucleotide-binding</keyword>
<keyword evidence="1" id="KW-0813">Transport</keyword>
<evidence type="ECO:0000259" key="6">
    <source>
        <dbReference type="PROSITE" id="PS50893"/>
    </source>
</evidence>
<proteinExistence type="predicted"/>